<proteinExistence type="predicted"/>
<feature type="region of interest" description="Disordered" evidence="1">
    <location>
        <begin position="122"/>
        <end position="150"/>
    </location>
</feature>
<feature type="compositionally biased region" description="Low complexity" evidence="1">
    <location>
        <begin position="199"/>
        <end position="212"/>
    </location>
</feature>
<reference evidence="3" key="1">
    <citation type="journal article" date="2018" name="Nat. Microbiol.">
        <title>Leveraging single-cell genomics to expand the fungal tree of life.</title>
        <authorList>
            <person name="Ahrendt S.R."/>
            <person name="Quandt C.A."/>
            <person name="Ciobanu D."/>
            <person name="Clum A."/>
            <person name="Salamov A."/>
            <person name="Andreopoulos B."/>
            <person name="Cheng J.F."/>
            <person name="Woyke T."/>
            <person name="Pelin A."/>
            <person name="Henrissat B."/>
            <person name="Reynolds N.K."/>
            <person name="Benny G.L."/>
            <person name="Smith M.E."/>
            <person name="James T.Y."/>
            <person name="Grigoriev I.V."/>
        </authorList>
    </citation>
    <scope>NUCLEOTIDE SEQUENCE [LARGE SCALE GENOMIC DNA]</scope>
    <source>
        <strain evidence="3">RSA 1356</strain>
    </source>
</reference>
<gene>
    <name evidence="2" type="ORF">THASP1DRAFT_26482</name>
</gene>
<dbReference type="Proteomes" id="UP000271241">
    <property type="component" value="Unassembled WGS sequence"/>
</dbReference>
<accession>A0A4P9XH29</accession>
<dbReference type="EMBL" id="KZ993348">
    <property type="protein sequence ID" value="RKP04957.1"/>
    <property type="molecule type" value="Genomic_DNA"/>
</dbReference>
<feature type="compositionally biased region" description="Basic and acidic residues" evidence="1">
    <location>
        <begin position="1"/>
        <end position="14"/>
    </location>
</feature>
<protein>
    <submittedName>
        <fullName evidence="2">Uncharacterized protein</fullName>
    </submittedName>
</protein>
<evidence type="ECO:0000313" key="2">
    <source>
        <dbReference type="EMBL" id="RKP04957.1"/>
    </source>
</evidence>
<evidence type="ECO:0000256" key="1">
    <source>
        <dbReference type="SAM" id="MobiDB-lite"/>
    </source>
</evidence>
<organism evidence="2 3">
    <name type="scientific">Thamnocephalis sphaerospora</name>
    <dbReference type="NCBI Taxonomy" id="78915"/>
    <lineage>
        <taxon>Eukaryota</taxon>
        <taxon>Fungi</taxon>
        <taxon>Fungi incertae sedis</taxon>
        <taxon>Zoopagomycota</taxon>
        <taxon>Zoopagomycotina</taxon>
        <taxon>Zoopagomycetes</taxon>
        <taxon>Zoopagales</taxon>
        <taxon>Sigmoideomycetaceae</taxon>
        <taxon>Thamnocephalis</taxon>
    </lineage>
</organism>
<sequence length="268" mass="28887">MGEEAKGGVERDGEQPGSSWCKREKSEPKRKGACGLLGVSAGLNRSDCQWCQSLRQAGTCAMSAMPVPMASGRIRATRAPSPYARIRTQYKTATSAVQEAAGMAVVVPFRIPHSAAWHTRGIPNGSRGPHRHGGNVSCDVNGKPQPQPVGSALVPTLLRDTLAGSRATRMAVSAATYVSSSASGPSRLHLGRTAWPALQQQQRRLRRTAAGTGDRRKRRRDFGKDAYAREHGMHDDENDSFGFFRPFAVFTLGLLGIDALAGEELDDY</sequence>
<feature type="compositionally biased region" description="Basic and acidic residues" evidence="1">
    <location>
        <begin position="222"/>
        <end position="231"/>
    </location>
</feature>
<feature type="region of interest" description="Disordered" evidence="1">
    <location>
        <begin position="199"/>
        <end position="231"/>
    </location>
</feature>
<dbReference type="AlphaFoldDB" id="A0A4P9XH29"/>
<keyword evidence="3" id="KW-1185">Reference proteome</keyword>
<feature type="region of interest" description="Disordered" evidence="1">
    <location>
        <begin position="1"/>
        <end position="27"/>
    </location>
</feature>
<name>A0A4P9XH29_9FUNG</name>
<evidence type="ECO:0000313" key="3">
    <source>
        <dbReference type="Proteomes" id="UP000271241"/>
    </source>
</evidence>